<feature type="compositionally biased region" description="Polar residues" evidence="8">
    <location>
        <begin position="1"/>
        <end position="12"/>
    </location>
</feature>
<dbReference type="Gene3D" id="4.10.240.10">
    <property type="entry name" value="Zn(2)-C6 fungal-type DNA-binding domain"/>
    <property type="match status" value="1"/>
</dbReference>
<dbReference type="Proteomes" id="UP000054383">
    <property type="component" value="Unassembled WGS sequence"/>
</dbReference>
<proteinExistence type="predicted"/>
<keyword evidence="1" id="KW-0479">Metal-binding</keyword>
<reference evidence="11 12" key="1">
    <citation type="submission" date="2015-04" db="EMBL/GenBank/DDBJ databases">
        <authorList>
            <person name="Syromyatnikov M.Y."/>
            <person name="Popov V.N."/>
        </authorList>
    </citation>
    <scope>NUCLEOTIDE SEQUENCE [LARGE SCALE GENOMIC DNA]</scope>
    <source>
        <strain evidence="11">WF-38-12</strain>
    </source>
</reference>
<keyword evidence="4" id="KW-0238">DNA-binding</keyword>
<dbReference type="EMBL" id="CVMT01000002">
    <property type="protein sequence ID" value="CRG86621.1"/>
    <property type="molecule type" value="Genomic_DNA"/>
</dbReference>
<organism evidence="11 12">
    <name type="scientific">Talaromyces islandicus</name>
    <name type="common">Penicillium islandicum</name>
    <dbReference type="NCBI Taxonomy" id="28573"/>
    <lineage>
        <taxon>Eukaryota</taxon>
        <taxon>Fungi</taxon>
        <taxon>Dikarya</taxon>
        <taxon>Ascomycota</taxon>
        <taxon>Pezizomycotina</taxon>
        <taxon>Eurotiomycetes</taxon>
        <taxon>Eurotiomycetidae</taxon>
        <taxon>Eurotiales</taxon>
        <taxon>Trichocomaceae</taxon>
        <taxon>Talaromyces</taxon>
        <taxon>Talaromyces sect. Islandici</taxon>
    </lineage>
</organism>
<dbReference type="PANTHER" id="PTHR47660:SF7">
    <property type="entry name" value="TRANSCRIPTION FACTOR WITH C2H2 AND ZN(2)-CYS(6) DNA BINDING DOMAIN (EUROFUNG)"/>
    <property type="match status" value="1"/>
</dbReference>
<evidence type="ECO:0000313" key="11">
    <source>
        <dbReference type="EMBL" id="CRG86621.1"/>
    </source>
</evidence>
<dbReference type="InterPro" id="IPR036236">
    <property type="entry name" value="Znf_C2H2_sf"/>
</dbReference>
<feature type="domain" description="C2H2-type" evidence="10">
    <location>
        <begin position="86"/>
        <end position="113"/>
    </location>
</feature>
<gene>
    <name evidence="11" type="ORF">PISL3812_03631</name>
</gene>
<dbReference type="CDD" id="cd12148">
    <property type="entry name" value="fungal_TF_MHR"/>
    <property type="match status" value="1"/>
</dbReference>
<dbReference type="SMART" id="SM00066">
    <property type="entry name" value="GAL4"/>
    <property type="match status" value="1"/>
</dbReference>
<feature type="region of interest" description="Disordered" evidence="8">
    <location>
        <begin position="1"/>
        <end position="43"/>
    </location>
</feature>
<evidence type="ECO:0000256" key="8">
    <source>
        <dbReference type="SAM" id="MobiDB-lite"/>
    </source>
</evidence>
<evidence type="ECO:0000313" key="12">
    <source>
        <dbReference type="Proteomes" id="UP000054383"/>
    </source>
</evidence>
<feature type="domain" description="Zn(2)-C6 fungal-type" evidence="9">
    <location>
        <begin position="123"/>
        <end position="152"/>
    </location>
</feature>
<dbReference type="InterPro" id="IPR036864">
    <property type="entry name" value="Zn2-C6_fun-type_DNA-bd_sf"/>
</dbReference>
<dbReference type="InterPro" id="IPR007219">
    <property type="entry name" value="XnlR_reg_dom"/>
</dbReference>
<evidence type="ECO:0000256" key="6">
    <source>
        <dbReference type="ARBA" id="ARBA00023242"/>
    </source>
</evidence>
<dbReference type="OMA" id="ARTHTAC"/>
<dbReference type="GO" id="GO:0000981">
    <property type="term" value="F:DNA-binding transcription factor activity, RNA polymerase II-specific"/>
    <property type="evidence" value="ECO:0007669"/>
    <property type="project" value="InterPro"/>
</dbReference>
<dbReference type="GO" id="GO:0003677">
    <property type="term" value="F:DNA binding"/>
    <property type="evidence" value="ECO:0007669"/>
    <property type="project" value="UniProtKB-KW"/>
</dbReference>
<dbReference type="SUPFAM" id="SSF57667">
    <property type="entry name" value="beta-beta-alpha zinc fingers"/>
    <property type="match status" value="1"/>
</dbReference>
<dbReference type="GO" id="GO:0008270">
    <property type="term" value="F:zinc ion binding"/>
    <property type="evidence" value="ECO:0007669"/>
    <property type="project" value="UniProtKB-KW"/>
</dbReference>
<dbReference type="PROSITE" id="PS50048">
    <property type="entry name" value="ZN2_CY6_FUNGAL_2"/>
    <property type="match status" value="1"/>
</dbReference>
<dbReference type="InterPro" id="IPR001138">
    <property type="entry name" value="Zn2Cys6_DnaBD"/>
</dbReference>
<keyword evidence="7" id="KW-0863">Zinc-finger</keyword>
<dbReference type="Gene3D" id="3.30.160.60">
    <property type="entry name" value="Classic Zinc Finger"/>
    <property type="match status" value="1"/>
</dbReference>
<dbReference type="SUPFAM" id="SSF57701">
    <property type="entry name" value="Zn2/Cys6 DNA-binding domain"/>
    <property type="match status" value="1"/>
</dbReference>
<evidence type="ECO:0000256" key="4">
    <source>
        <dbReference type="ARBA" id="ARBA00023125"/>
    </source>
</evidence>
<evidence type="ECO:0000256" key="5">
    <source>
        <dbReference type="ARBA" id="ARBA00023163"/>
    </source>
</evidence>
<dbReference type="PROSITE" id="PS00463">
    <property type="entry name" value="ZN2_CY6_FUNGAL_1"/>
    <property type="match status" value="1"/>
</dbReference>
<keyword evidence="3" id="KW-0805">Transcription regulation</keyword>
<dbReference type="Pfam" id="PF00172">
    <property type="entry name" value="Zn_clus"/>
    <property type="match status" value="1"/>
</dbReference>
<dbReference type="InterPro" id="IPR013087">
    <property type="entry name" value="Znf_C2H2_type"/>
</dbReference>
<evidence type="ECO:0000259" key="9">
    <source>
        <dbReference type="PROSITE" id="PS50048"/>
    </source>
</evidence>
<evidence type="ECO:0000256" key="1">
    <source>
        <dbReference type="ARBA" id="ARBA00022723"/>
    </source>
</evidence>
<dbReference type="PROSITE" id="PS00028">
    <property type="entry name" value="ZINC_FINGER_C2H2_1"/>
    <property type="match status" value="2"/>
</dbReference>
<dbReference type="OrthoDB" id="654211at2759"/>
<feature type="domain" description="C2H2-type" evidence="10">
    <location>
        <begin position="58"/>
        <end position="80"/>
    </location>
</feature>
<dbReference type="PROSITE" id="PS50157">
    <property type="entry name" value="ZINC_FINGER_C2H2_2"/>
    <property type="match status" value="2"/>
</dbReference>
<dbReference type="STRING" id="28573.A0A0U1LVD4"/>
<keyword evidence="6" id="KW-0539">Nucleus</keyword>
<evidence type="ECO:0000256" key="2">
    <source>
        <dbReference type="ARBA" id="ARBA00022833"/>
    </source>
</evidence>
<dbReference type="CDD" id="cd00067">
    <property type="entry name" value="GAL4"/>
    <property type="match status" value="1"/>
</dbReference>
<evidence type="ECO:0000259" key="10">
    <source>
        <dbReference type="PROSITE" id="PS50157"/>
    </source>
</evidence>
<name>A0A0U1LVD4_TALIS</name>
<keyword evidence="5" id="KW-0804">Transcription</keyword>
<dbReference type="AlphaFoldDB" id="A0A0U1LVD4"/>
<dbReference type="GO" id="GO:0006351">
    <property type="term" value="P:DNA-templated transcription"/>
    <property type="evidence" value="ECO:0007669"/>
    <property type="project" value="InterPro"/>
</dbReference>
<evidence type="ECO:0000256" key="7">
    <source>
        <dbReference type="PROSITE-ProRule" id="PRU00042"/>
    </source>
</evidence>
<sequence>MSENAGKGSTPQIRPPTESLQGWKRGRTSSPNPPIIQGRTTPKEKRTIMVAHEKNAVFTCSQCHRRYSTQSALLRHQKSHDRSAWHSCEICHLKFSRTDILQRHKQLHGNGNGPSERKRAIKACDGCRRNKIRCTGDNPCQTCSRVGKKCTYLTHMARPSVQGLHKERKQVLASSREEHPKQPEYDAFAPTDLISTADPVPSGKNDSRATLLTLFRYEIDTQVASFGANGNHNRYNEFVTSDLVAAVMTDNYNTALLAENPQFFTNIDRLLAHSPNLAAVTSKGNRNFDFLLARSPDADIGGSPSFFEFSLGDGFDHSIFPATQTPYLLNDNLPDPIIQNVFLSHNVVRDMVHQAAVDFLELGIKDAVFRSRKRRNFSQVIEEYFNLSSYMKDKTTHVLHTFLSSFFENFSVLWPITWHQGADHDTVEPLLYLTMTAIGAMHTDSPNAAAYGLALHQELCAVLPNACLLCPDEEIKLEIIFEALLLSETMALYRGDSEACGFVQQARTVLLSHARRLGLFHELPAQESSDWAMEVCHNQTEKKLQQWIRMERRRRMAFGFFRCEVFSGLLFNTSPLIGSEDLCLRIPCDHETWMYVGPEWREKLLLVAEEAISYPLYSDLMRAATECENTQLPPLNASAHELVLYGLQIPLLASLHSSGNLYQDMSDFGSTDVTDPSILFSGFQTSRFASGIALPKILSLIDRWRATHDRLQSANRPDGKTPSGGSLSPQLLYHMGYIRSNADLMALQSVASYNSNKEESSISMGDFSQDQLVLQQVRLWVTTNSAKVALSHACQIWALAEKHLARSESKHASSLKYDQDINIVSMISLYYAAIVIWVMAELCPDMSIRNIRQGVRQIGDVVARASALSWQTASSLITNTRALAYKGLYYS</sequence>
<dbReference type="PANTHER" id="PTHR47660">
    <property type="entry name" value="TRANSCRIPTION FACTOR WITH C2H2 AND ZN(2)-CYS(6) DNA BINDING DOMAIN (EUROFUNG)-RELATED-RELATED"/>
    <property type="match status" value="1"/>
</dbReference>
<protein>
    <submittedName>
        <fullName evidence="11">Uncharacterized protein</fullName>
    </submittedName>
</protein>
<keyword evidence="12" id="KW-1185">Reference proteome</keyword>
<dbReference type="SMART" id="SM00355">
    <property type="entry name" value="ZnF_C2H2"/>
    <property type="match status" value="2"/>
</dbReference>
<accession>A0A0U1LVD4</accession>
<evidence type="ECO:0000256" key="3">
    <source>
        <dbReference type="ARBA" id="ARBA00023015"/>
    </source>
</evidence>
<keyword evidence="2" id="KW-0862">Zinc</keyword>
<dbReference type="Pfam" id="PF04082">
    <property type="entry name" value="Fungal_trans"/>
    <property type="match status" value="1"/>
</dbReference>